<accession>A0A8J8SLR3</accession>
<name>A0A8J8SLR3_9RHOB</name>
<evidence type="ECO:0000313" key="2">
    <source>
        <dbReference type="Proteomes" id="UP000679284"/>
    </source>
</evidence>
<organism evidence="1 2">
    <name type="scientific">Falsirhodobacter algicola</name>
    <dbReference type="NCBI Taxonomy" id="2692330"/>
    <lineage>
        <taxon>Bacteria</taxon>
        <taxon>Pseudomonadati</taxon>
        <taxon>Pseudomonadota</taxon>
        <taxon>Alphaproteobacteria</taxon>
        <taxon>Rhodobacterales</taxon>
        <taxon>Paracoccaceae</taxon>
        <taxon>Falsirhodobacter</taxon>
    </lineage>
</organism>
<keyword evidence="2" id="KW-1185">Reference proteome</keyword>
<dbReference type="Proteomes" id="UP000679284">
    <property type="component" value="Chromosome"/>
</dbReference>
<protein>
    <submittedName>
        <fullName evidence="1">Uncharacterized protein</fullName>
    </submittedName>
</protein>
<dbReference type="EMBL" id="CP047289">
    <property type="protein sequence ID" value="QUS36747.1"/>
    <property type="molecule type" value="Genomic_DNA"/>
</dbReference>
<gene>
    <name evidence="1" type="ORF">GR316_11030</name>
</gene>
<evidence type="ECO:0000313" key="1">
    <source>
        <dbReference type="EMBL" id="QUS36747.1"/>
    </source>
</evidence>
<proteinExistence type="predicted"/>
<reference evidence="1" key="1">
    <citation type="submission" date="2020-01" db="EMBL/GenBank/DDBJ databases">
        <authorList>
            <person name="Yang Y."/>
            <person name="Kwon Y.M."/>
        </authorList>
    </citation>
    <scope>NUCLEOTIDE SEQUENCE</scope>
    <source>
        <strain evidence="1">PG104</strain>
    </source>
</reference>
<dbReference type="KEGG" id="fap:GR316_11030"/>
<sequence>MLQKLFRRQTTPATPAALVVLGSSSSETFDYIFGDNEQYFPYWAGGWSARGLRKPEHEAYLNTIMADVPRDANILLNFGCADIAFTARHMAARKGVYDFARILDEAAEGIATCRRVLNRMGFRNVHAVFVSPMIPLPQTYWDRLDPIRQLPNRMMGRMYYDLFQRVAAMMPTIDAFDDLANVEDGSYLLKPRFKKQRQDHHADYVKIQHIVYRRLTAIPRMLPPRPQPFAREYPHARAPIKELIAAGTTRPRTCR</sequence>
<dbReference type="AlphaFoldDB" id="A0A8J8SLR3"/>
<dbReference type="RefSeq" id="WP_211783967.1">
    <property type="nucleotide sequence ID" value="NZ_CP047289.1"/>
</dbReference>